<protein>
    <recommendedName>
        <fullName evidence="4">DDE Tnp4 domain-containing protein</fullName>
    </recommendedName>
</protein>
<dbReference type="OrthoDB" id="2445244at2759"/>
<evidence type="ECO:0000313" key="2">
    <source>
        <dbReference type="EMBL" id="KAA8910474.1"/>
    </source>
</evidence>
<keyword evidence="3" id="KW-1185">Reference proteome</keyword>
<dbReference type="EMBL" id="SWFS01000316">
    <property type="protein sequence ID" value="KAA8910474.1"/>
    <property type="molecule type" value="Genomic_DNA"/>
</dbReference>
<feature type="region of interest" description="Disordered" evidence="1">
    <location>
        <begin position="304"/>
        <end position="325"/>
    </location>
</feature>
<reference evidence="2" key="1">
    <citation type="journal article" date="2019" name="G3 (Bethesda)">
        <title>Genome Assemblies of Two Rare Opportunistic Yeast Pathogens: Diutina rugosa (syn. Candida rugosa) and Trichomonascus ciferrii (syn. Candida ciferrii).</title>
        <authorList>
            <person name="Mixao V."/>
            <person name="Saus E."/>
            <person name="Hansen A.P."/>
            <person name="Lass-Florl C."/>
            <person name="Gabaldon T."/>
        </authorList>
    </citation>
    <scope>NUCLEOTIDE SEQUENCE</scope>
    <source>
        <strain evidence="2">CBS 4856</strain>
    </source>
</reference>
<evidence type="ECO:0000256" key="1">
    <source>
        <dbReference type="SAM" id="MobiDB-lite"/>
    </source>
</evidence>
<evidence type="ECO:0000313" key="3">
    <source>
        <dbReference type="Proteomes" id="UP000761534"/>
    </source>
</evidence>
<dbReference type="Proteomes" id="UP000761534">
    <property type="component" value="Unassembled WGS sequence"/>
</dbReference>
<dbReference type="PANTHER" id="PTHR22930:SF85">
    <property type="entry name" value="GH03217P-RELATED"/>
    <property type="match status" value="1"/>
</dbReference>
<dbReference type="VEuPathDB" id="FungiDB:TRICI_004111"/>
<dbReference type="PANTHER" id="PTHR22930">
    <property type="match status" value="1"/>
</dbReference>
<proteinExistence type="predicted"/>
<organism evidence="2 3">
    <name type="scientific">Trichomonascus ciferrii</name>
    <dbReference type="NCBI Taxonomy" id="44093"/>
    <lineage>
        <taxon>Eukaryota</taxon>
        <taxon>Fungi</taxon>
        <taxon>Dikarya</taxon>
        <taxon>Ascomycota</taxon>
        <taxon>Saccharomycotina</taxon>
        <taxon>Dipodascomycetes</taxon>
        <taxon>Dipodascales</taxon>
        <taxon>Trichomonascaceae</taxon>
        <taxon>Trichomonascus</taxon>
        <taxon>Trichomonascus ciferrii complex</taxon>
    </lineage>
</organism>
<feature type="compositionally biased region" description="Acidic residues" evidence="1">
    <location>
        <begin position="304"/>
        <end position="316"/>
    </location>
</feature>
<dbReference type="AlphaFoldDB" id="A0A642V1V7"/>
<sequence length="358" mass="41906">MRRIPGNRKVPKRPSIPRLMDDPCWNRWKDHFHVTKDSFYNLLRKIIRDPVFRVFEEKRKAKDQLSVKHQLCITLKYFASPYPIKQLASDFGVSEGMVYNAINRVTDALLNLSDKYLSWPSPERRAAIAYDKDNPLPGCIGFIDGTKSRLTFVPEWKEALFYSDNNQYSISSQAVATMRENSSIFFLGFLALFTMRPHTGLLQFPRMKAHSFQAANISSGTRHIHWRVAVENAFGRLKSRFPIVRVLRERIRKKKRNGDSEQVEKMERQMKRDLYRIMRLIRAAVVLHNILVREMPEDIYDATDEVAEEEREESNDPSEAVSNGTTLLREKVKEDIFHTGMFRHRPNCPCLNERSITR</sequence>
<gene>
    <name evidence="2" type="ORF">TRICI_004111</name>
</gene>
<accession>A0A642V1V7</accession>
<evidence type="ECO:0008006" key="4">
    <source>
        <dbReference type="Google" id="ProtNLM"/>
    </source>
</evidence>
<name>A0A642V1V7_9ASCO</name>
<comment type="caution">
    <text evidence="2">The sequence shown here is derived from an EMBL/GenBank/DDBJ whole genome shotgun (WGS) entry which is preliminary data.</text>
</comment>
<dbReference type="InterPro" id="IPR045249">
    <property type="entry name" value="HARBI1-like"/>
</dbReference>